<sequence>GCSVLPVGCACKESDARLSVSCVSVPLASVLPSLAGRTVDALRAVNCSMPALERRQLTMKGLRTLELAHCGIAAVDPEAFAVVSRWLEDLSLFDNRLTAVPAGLAPLPALTKLNLNRNLISSLPPGALSFAPRLSQLRLEDNRICELGLNSLNETKSILALLDLSGNCLASLASVGALRSAPALAYLDLSGNKLTELAPLSLLSLPSLIELRLSDNLLARLSPLALSGTEELRYLYLQNNLLDSLAALPQLAKLEILDARANRLTKMPLLSSSPGLKQLRLDSNRISAVESRALVDCKQLQLLSLQDNLLSSLDSASFEGLQQLVVLLLSNNQLETLELDHLQPLRLLQQLNLRNNSISSIGPSALSPLKQLTTLDMGDNELTKVDKGLFEPLPKLFWLDLSGNALATFEKGTFTRRISNLLLDGNPIVCDEALDWFVQWLVVNRVRTYLPNQPDAVCKAPPAYEGVKLKELMIKKANETMKVMGLQPEKPTAGKALVNNLLPGMSIMNSLVPAGQQAAQAAAGLGQIPGLGALLNGIPSLRDLPLGHAAPAASAPSGASPAPGTVRSMNTAVEQFAAPLVRFATGGQPQAADFEQLMQAIPRMIEAAPGGAAAAIDVSKLPPNMIAHVLRGGQIPGIPKDTMERLIAGHMQKMAEVAAAIGRGEAPKDVEKYLPPLSSLPPELITSVMSGQSMPGLRPDQIEPIKQYYLNTLPQAPGASGAPSASGAVASAAPAPAHSLGAFELTPQTLDMMRLLPAGYDLTKIPGQIMSALSRGEIPDLKLLPAELQEHLKANTDRMLAMFQGGSGGERGEMGYKQDLREVLEKLPNWERPVETATYSPYYMNAKKAPPTAEELARAHTYRLMTACVIGLLALVSVIAVVSLCVAQRRKLAGGNLESTGGASNIDGMRGFSTPALHSSHPRDSTHISQQLQPQQHGVVHRRSPTQNI</sequence>
<dbReference type="Proteomes" id="UP001432322">
    <property type="component" value="Unassembled WGS sequence"/>
</dbReference>
<feature type="non-terminal residue" evidence="5">
    <location>
        <position position="1"/>
    </location>
</feature>
<dbReference type="PROSITE" id="PS51450">
    <property type="entry name" value="LRR"/>
    <property type="match status" value="4"/>
</dbReference>
<dbReference type="FunFam" id="3.80.10.10:FF:001360">
    <property type="entry name" value="Uncharacterized protein"/>
    <property type="match status" value="1"/>
</dbReference>
<evidence type="ECO:0000313" key="6">
    <source>
        <dbReference type="Proteomes" id="UP001432322"/>
    </source>
</evidence>
<dbReference type="InterPro" id="IPR001611">
    <property type="entry name" value="Leu-rich_rpt"/>
</dbReference>
<evidence type="ECO:0000313" key="5">
    <source>
        <dbReference type="EMBL" id="GMT13960.1"/>
    </source>
</evidence>
<dbReference type="InterPro" id="IPR003591">
    <property type="entry name" value="Leu-rich_rpt_typical-subtyp"/>
</dbReference>
<evidence type="ECO:0000256" key="1">
    <source>
        <dbReference type="ARBA" id="ARBA00022614"/>
    </source>
</evidence>
<keyword evidence="2" id="KW-0677">Repeat</keyword>
<dbReference type="SMART" id="SM00365">
    <property type="entry name" value="LRR_SD22"/>
    <property type="match status" value="5"/>
</dbReference>
<gene>
    <name evidence="5" type="ORF">PFISCL1PPCAC_5257</name>
</gene>
<keyword evidence="1" id="KW-0433">Leucine-rich repeat</keyword>
<feature type="compositionally biased region" description="Basic residues" evidence="3">
    <location>
        <begin position="939"/>
        <end position="949"/>
    </location>
</feature>
<evidence type="ECO:0000256" key="2">
    <source>
        <dbReference type="ARBA" id="ARBA00022737"/>
    </source>
</evidence>
<keyword evidence="4" id="KW-1133">Transmembrane helix</keyword>
<dbReference type="SUPFAM" id="SSF52058">
    <property type="entry name" value="L domain-like"/>
    <property type="match status" value="2"/>
</dbReference>
<keyword evidence="6" id="KW-1185">Reference proteome</keyword>
<dbReference type="PANTHER" id="PTHR24366">
    <property type="entry name" value="IG(IMMUNOGLOBULIN) AND LRR(LEUCINE RICH REPEAT) DOMAINS"/>
    <property type="match status" value="1"/>
</dbReference>
<keyword evidence="4" id="KW-0472">Membrane</keyword>
<organism evidence="5 6">
    <name type="scientific">Pristionchus fissidentatus</name>
    <dbReference type="NCBI Taxonomy" id="1538716"/>
    <lineage>
        <taxon>Eukaryota</taxon>
        <taxon>Metazoa</taxon>
        <taxon>Ecdysozoa</taxon>
        <taxon>Nematoda</taxon>
        <taxon>Chromadorea</taxon>
        <taxon>Rhabditida</taxon>
        <taxon>Rhabditina</taxon>
        <taxon>Diplogasteromorpha</taxon>
        <taxon>Diplogasteroidea</taxon>
        <taxon>Neodiplogasteridae</taxon>
        <taxon>Pristionchus</taxon>
    </lineage>
</organism>
<feature type="transmembrane region" description="Helical" evidence="4">
    <location>
        <begin position="864"/>
        <end position="887"/>
    </location>
</feature>
<feature type="region of interest" description="Disordered" evidence="3">
    <location>
        <begin position="896"/>
        <end position="949"/>
    </location>
</feature>
<dbReference type="EMBL" id="BTSY01000002">
    <property type="protein sequence ID" value="GMT13960.1"/>
    <property type="molecule type" value="Genomic_DNA"/>
</dbReference>
<dbReference type="InterPro" id="IPR032675">
    <property type="entry name" value="LRR_dom_sf"/>
</dbReference>
<dbReference type="SMART" id="SM00369">
    <property type="entry name" value="LRR_TYP"/>
    <property type="match status" value="11"/>
</dbReference>
<name>A0AAV5V5Z3_9BILA</name>
<protein>
    <submittedName>
        <fullName evidence="5">Uncharacterized protein</fullName>
    </submittedName>
</protein>
<reference evidence="5" key="1">
    <citation type="submission" date="2023-10" db="EMBL/GenBank/DDBJ databases">
        <title>Genome assembly of Pristionchus species.</title>
        <authorList>
            <person name="Yoshida K."/>
            <person name="Sommer R.J."/>
        </authorList>
    </citation>
    <scope>NUCLEOTIDE SEQUENCE</scope>
    <source>
        <strain evidence="5">RS5133</strain>
    </source>
</reference>
<dbReference type="AlphaFoldDB" id="A0AAV5V5Z3"/>
<dbReference type="Gene3D" id="3.80.10.10">
    <property type="entry name" value="Ribonuclease Inhibitor"/>
    <property type="match status" value="3"/>
</dbReference>
<dbReference type="PANTHER" id="PTHR24366:SF170">
    <property type="entry name" value="RE50361P"/>
    <property type="match status" value="1"/>
</dbReference>
<proteinExistence type="predicted"/>
<feature type="compositionally biased region" description="Polar residues" evidence="3">
    <location>
        <begin position="927"/>
        <end position="936"/>
    </location>
</feature>
<dbReference type="SMART" id="SM00364">
    <property type="entry name" value="LRR_BAC"/>
    <property type="match status" value="5"/>
</dbReference>
<accession>A0AAV5V5Z3</accession>
<comment type="caution">
    <text evidence="5">The sequence shown here is derived from an EMBL/GenBank/DDBJ whole genome shotgun (WGS) entry which is preliminary data.</text>
</comment>
<dbReference type="Pfam" id="PF13855">
    <property type="entry name" value="LRR_8"/>
    <property type="match status" value="4"/>
</dbReference>
<evidence type="ECO:0000256" key="4">
    <source>
        <dbReference type="SAM" id="Phobius"/>
    </source>
</evidence>
<keyword evidence="4" id="KW-0812">Transmembrane</keyword>
<evidence type="ECO:0000256" key="3">
    <source>
        <dbReference type="SAM" id="MobiDB-lite"/>
    </source>
</evidence>